<organism evidence="13 14">
    <name type="scientific">Alteribacillus persepolensis</name>
    <dbReference type="NCBI Taxonomy" id="568899"/>
    <lineage>
        <taxon>Bacteria</taxon>
        <taxon>Bacillati</taxon>
        <taxon>Bacillota</taxon>
        <taxon>Bacilli</taxon>
        <taxon>Bacillales</taxon>
        <taxon>Bacillaceae</taxon>
        <taxon>Alteribacillus</taxon>
    </lineage>
</organism>
<accession>A0A1G8JK90</accession>
<dbReference type="EMBL" id="FNDK01000034">
    <property type="protein sequence ID" value="SDI31615.1"/>
    <property type="molecule type" value="Genomic_DNA"/>
</dbReference>
<dbReference type="GO" id="GO:1990133">
    <property type="term" value="C:molybdopterin adenylyltransferase complex"/>
    <property type="evidence" value="ECO:0007669"/>
    <property type="project" value="TreeGrafter"/>
</dbReference>
<evidence type="ECO:0000256" key="2">
    <source>
        <dbReference type="ARBA" id="ARBA00022741"/>
    </source>
</evidence>
<evidence type="ECO:0000313" key="14">
    <source>
        <dbReference type="Proteomes" id="UP000199163"/>
    </source>
</evidence>
<evidence type="ECO:0000256" key="6">
    <source>
        <dbReference type="ARBA" id="ARBA00054425"/>
    </source>
</evidence>
<dbReference type="PANTHER" id="PTHR33359:SF1">
    <property type="entry name" value="MOLYBDOPTERIN SYNTHASE SULFUR CARRIER SUBUNIT"/>
    <property type="match status" value="1"/>
</dbReference>
<dbReference type="Gene3D" id="3.10.20.30">
    <property type="match status" value="1"/>
</dbReference>
<gene>
    <name evidence="13" type="ORF">SAMN05192534_1341</name>
</gene>
<evidence type="ECO:0000256" key="1">
    <source>
        <dbReference type="ARBA" id="ARBA00005046"/>
    </source>
</evidence>
<dbReference type="NCBIfam" id="TIGR01682">
    <property type="entry name" value="moaD"/>
    <property type="match status" value="1"/>
</dbReference>
<proteinExistence type="inferred from homology"/>
<evidence type="ECO:0000313" key="13">
    <source>
        <dbReference type="EMBL" id="SDI31615.1"/>
    </source>
</evidence>
<comment type="pathway">
    <text evidence="1">Cofactor biosynthesis; molybdopterin biosynthesis.</text>
</comment>
<dbReference type="OrthoDB" id="9801945at2"/>
<keyword evidence="14" id="KW-1185">Reference proteome</keyword>
<evidence type="ECO:0000256" key="10">
    <source>
        <dbReference type="ARBA" id="ARBA00077809"/>
    </source>
</evidence>
<dbReference type="CDD" id="cd00754">
    <property type="entry name" value="Ubl_MoaD"/>
    <property type="match status" value="1"/>
</dbReference>
<evidence type="ECO:0000256" key="4">
    <source>
        <dbReference type="ARBA" id="ARBA00024200"/>
    </source>
</evidence>
<reference evidence="13 14" key="1">
    <citation type="submission" date="2016-10" db="EMBL/GenBank/DDBJ databases">
        <authorList>
            <person name="de Groot N.N."/>
        </authorList>
    </citation>
    <scope>NUCLEOTIDE SEQUENCE [LARGE SCALE GENOMIC DNA]</scope>
    <source>
        <strain evidence="13 14">DSM 21632</strain>
    </source>
</reference>
<dbReference type="SUPFAM" id="SSF54285">
    <property type="entry name" value="MoaD/ThiS"/>
    <property type="match status" value="1"/>
</dbReference>
<dbReference type="InterPro" id="IPR012675">
    <property type="entry name" value="Beta-grasp_dom_sf"/>
</dbReference>
<name>A0A1G8JK90_9BACI</name>
<comment type="similarity">
    <text evidence="4">Belongs to the MoaD family.</text>
</comment>
<evidence type="ECO:0000256" key="12">
    <source>
        <dbReference type="ARBA" id="ARBA00078992"/>
    </source>
</evidence>
<dbReference type="GO" id="GO:0006777">
    <property type="term" value="P:Mo-molybdopterin cofactor biosynthetic process"/>
    <property type="evidence" value="ECO:0007669"/>
    <property type="project" value="UniProtKB-KW"/>
</dbReference>
<evidence type="ECO:0000256" key="9">
    <source>
        <dbReference type="ARBA" id="ARBA00076711"/>
    </source>
</evidence>
<keyword evidence="3" id="KW-0501">Molybdenum cofactor biosynthesis</keyword>
<dbReference type="InterPro" id="IPR016155">
    <property type="entry name" value="Mopterin_synth/thiamin_S_b"/>
</dbReference>
<dbReference type="InterPro" id="IPR044672">
    <property type="entry name" value="MOCS2A"/>
</dbReference>
<dbReference type="Pfam" id="PF02597">
    <property type="entry name" value="ThiS"/>
    <property type="match status" value="1"/>
</dbReference>
<dbReference type="STRING" id="568899.SAMN05192534_1341"/>
<keyword evidence="2" id="KW-0547">Nucleotide-binding</keyword>
<evidence type="ECO:0000256" key="7">
    <source>
        <dbReference type="ARBA" id="ARBA00063099"/>
    </source>
</evidence>
<dbReference type="InterPro" id="IPR003749">
    <property type="entry name" value="ThiS/MoaD-like"/>
</dbReference>
<dbReference type="FunFam" id="3.10.20.30:FF:000010">
    <property type="entry name" value="Molybdopterin synthase sulfur carrier subunit"/>
    <property type="match status" value="1"/>
</dbReference>
<comment type="function">
    <text evidence="6">Involved in sulfur transfer in the conversion of molybdopterin precursor Z to molybdopterin.</text>
</comment>
<protein>
    <recommendedName>
        <fullName evidence="5">Molybdopterin synthase sulfur carrier subunit</fullName>
    </recommendedName>
    <alternativeName>
        <fullName evidence="11">MPT synthase subunit 1</fullName>
    </alternativeName>
    <alternativeName>
        <fullName evidence="8">Molybdenum cofactor biosynthesis protein D</fullName>
    </alternativeName>
    <alternativeName>
        <fullName evidence="10">Molybdopterin-converting factor small subunit</fullName>
    </alternativeName>
    <alternativeName>
        <fullName evidence="9">Molybdopterin-converting factor subunit 1</fullName>
    </alternativeName>
    <alternativeName>
        <fullName evidence="12">Sulfur carrier protein MoaD</fullName>
    </alternativeName>
</protein>
<evidence type="ECO:0000256" key="11">
    <source>
        <dbReference type="ARBA" id="ARBA00078020"/>
    </source>
</evidence>
<dbReference type="PANTHER" id="PTHR33359">
    <property type="entry name" value="MOLYBDOPTERIN SYNTHASE SULFUR CARRIER SUBUNIT"/>
    <property type="match status" value="1"/>
</dbReference>
<evidence type="ECO:0000256" key="3">
    <source>
        <dbReference type="ARBA" id="ARBA00023150"/>
    </source>
</evidence>
<dbReference type="Proteomes" id="UP000199163">
    <property type="component" value="Unassembled WGS sequence"/>
</dbReference>
<dbReference type="GO" id="GO:0000166">
    <property type="term" value="F:nucleotide binding"/>
    <property type="evidence" value="ECO:0007669"/>
    <property type="project" value="UniProtKB-KW"/>
</dbReference>
<dbReference type="UniPathway" id="UPA00344"/>
<dbReference type="RefSeq" id="WP_091276491.1">
    <property type="nucleotide sequence ID" value="NZ_FNDK01000034.1"/>
</dbReference>
<dbReference type="AlphaFoldDB" id="A0A1G8JK90"/>
<sequence length="77" mass="8640">MIKILFFARLQEEMGTESIEVEKAGYTVRDVKEWLADNHQLSTISQTMVAINEDYANDDDMVNESDTIAFIPPVSGG</sequence>
<evidence type="ECO:0000256" key="8">
    <source>
        <dbReference type="ARBA" id="ARBA00075076"/>
    </source>
</evidence>
<comment type="subunit">
    <text evidence="7">Heterotetramer of 2 MoaD subunits and 2 MoaE subunits. Forms a stable heterotetrameric complex of 2 MoaD and 2 MoeB during adenylation of MoaD by MoeB. During catalysis MoaD shuttles between the two heterotetrameric complexes.</text>
</comment>
<evidence type="ECO:0000256" key="5">
    <source>
        <dbReference type="ARBA" id="ARBA00024247"/>
    </source>
</evidence>